<dbReference type="InterPro" id="IPR046919">
    <property type="entry name" value="ABC-3C_CTD10"/>
</dbReference>
<evidence type="ECO:0000313" key="4">
    <source>
        <dbReference type="Proteomes" id="UP000464593"/>
    </source>
</evidence>
<evidence type="ECO:0000256" key="1">
    <source>
        <dbReference type="SAM" id="MobiDB-lite"/>
    </source>
</evidence>
<organism evidence="3 4">
    <name type="scientific">Pseudomonas monteilii</name>
    <dbReference type="NCBI Taxonomy" id="76759"/>
    <lineage>
        <taxon>Bacteria</taxon>
        <taxon>Pseudomonadati</taxon>
        <taxon>Pseudomonadota</taxon>
        <taxon>Gammaproteobacteria</taxon>
        <taxon>Pseudomonadales</taxon>
        <taxon>Pseudomonadaceae</taxon>
        <taxon>Pseudomonas</taxon>
    </lineage>
</organism>
<dbReference type="AlphaFoldDB" id="A0AAE6V164"/>
<evidence type="ECO:0000313" key="3">
    <source>
        <dbReference type="EMBL" id="QHB25972.1"/>
    </source>
</evidence>
<feature type="region of interest" description="Disordered" evidence="1">
    <location>
        <begin position="1"/>
        <end position="22"/>
    </location>
</feature>
<dbReference type="Proteomes" id="UP000464593">
    <property type="component" value="Chromosome"/>
</dbReference>
<sequence>MISIEHNPNPKSKSLEGLPEENLKKRTGLKRMDRIQQLNYEKDFRIAFLETKGDGFQRLFEKLMSKAHPNDFMACRPWGNVGDRKNDGYLPSARILYQSYAPNELSAAEATKKINEDFEGAKEHWEAYFDEWTFVHNAPDGRLGPHIIETLAKLGHDNPQIRIGHCGYEEMLAKFRQLNLQDLESWFGPSLTMEANVNLGYSDLMAVLTHISVTPVPTTSEVKDVSRGKIEANLLSQAVADFLKIGMQKSPLVAQFFNNWKNPTYGEQIAQTFKREYIVLRDSAPLLHPDEIFGRLEAWAGGSANTTPTHKAAVLAVMAYLFDKCEIFEDAQAMGPA</sequence>
<proteinExistence type="predicted"/>
<feature type="domain" description="ABC-three component systems C-terminal" evidence="2">
    <location>
        <begin position="202"/>
        <end position="329"/>
    </location>
</feature>
<protein>
    <submittedName>
        <fullName evidence="3">Malate synthase G</fullName>
    </submittedName>
</protein>
<dbReference type="Pfam" id="PF20275">
    <property type="entry name" value="CTD10"/>
    <property type="match status" value="1"/>
</dbReference>
<evidence type="ECO:0000259" key="2">
    <source>
        <dbReference type="Pfam" id="PF20275"/>
    </source>
</evidence>
<name>A0AAE6V164_9PSED</name>
<dbReference type="EMBL" id="CP040324">
    <property type="protein sequence ID" value="QHB25972.1"/>
    <property type="molecule type" value="Genomic_DNA"/>
</dbReference>
<gene>
    <name evidence="3" type="ORF">TCK1_626</name>
</gene>
<reference evidence="3 4" key="1">
    <citation type="submission" date="2019-05" db="EMBL/GenBank/DDBJ databases">
        <title>Complete genome sequence of Pseudomonas Pseudomonas resinovorans.</title>
        <authorList>
            <person name="Chen H.-P."/>
        </authorList>
    </citation>
    <scope>NUCLEOTIDE SEQUENCE [LARGE SCALE GENOMIC DNA]</scope>
    <source>
        <strain evidence="3 4">TCU-CK1</strain>
    </source>
</reference>
<accession>A0AAE6V164</accession>